<feature type="transmembrane region" description="Helical" evidence="1">
    <location>
        <begin position="293"/>
        <end position="317"/>
    </location>
</feature>
<feature type="transmembrane region" description="Helical" evidence="1">
    <location>
        <begin position="12"/>
        <end position="32"/>
    </location>
</feature>
<keyword evidence="1" id="KW-0812">Transmembrane</keyword>
<dbReference type="InterPro" id="IPR050879">
    <property type="entry name" value="Acyltransferase_3"/>
</dbReference>
<feature type="transmembrane region" description="Helical" evidence="1">
    <location>
        <begin position="146"/>
        <end position="172"/>
    </location>
</feature>
<dbReference type="GO" id="GO:0000271">
    <property type="term" value="P:polysaccharide biosynthetic process"/>
    <property type="evidence" value="ECO:0007669"/>
    <property type="project" value="TreeGrafter"/>
</dbReference>
<dbReference type="GO" id="GO:0016747">
    <property type="term" value="F:acyltransferase activity, transferring groups other than amino-acyl groups"/>
    <property type="evidence" value="ECO:0007669"/>
    <property type="project" value="InterPro"/>
</dbReference>
<keyword evidence="4" id="KW-1185">Reference proteome</keyword>
<dbReference type="RefSeq" id="WP_281734947.1">
    <property type="nucleotide sequence ID" value="NZ_JAKETQ010000001.1"/>
</dbReference>
<feature type="domain" description="Acyltransferase 3" evidence="2">
    <location>
        <begin position="9"/>
        <end position="311"/>
    </location>
</feature>
<accession>A0AA41QJ23</accession>
<dbReference type="PANTHER" id="PTHR23028:SF131">
    <property type="entry name" value="BLR2367 PROTEIN"/>
    <property type="match status" value="1"/>
</dbReference>
<reference evidence="3" key="1">
    <citation type="submission" date="2022-03" db="EMBL/GenBank/DDBJ databases">
        <title>The complete genome sequence of a Methyloterrigena soli.</title>
        <authorList>
            <person name="Zi Z."/>
        </authorList>
    </citation>
    <scope>NUCLEOTIDE SEQUENCE</scope>
    <source>
        <strain evidence="3">M48</strain>
    </source>
</reference>
<feature type="transmembrane region" description="Helical" evidence="1">
    <location>
        <begin position="179"/>
        <end position="201"/>
    </location>
</feature>
<organism evidence="3 4">
    <name type="scientific">Paradevosia shaoguanensis</name>
    <dbReference type="NCBI Taxonomy" id="1335043"/>
    <lineage>
        <taxon>Bacteria</taxon>
        <taxon>Pseudomonadati</taxon>
        <taxon>Pseudomonadota</taxon>
        <taxon>Alphaproteobacteria</taxon>
        <taxon>Hyphomicrobiales</taxon>
        <taxon>Devosiaceae</taxon>
        <taxon>Paradevosia</taxon>
    </lineage>
</organism>
<feature type="transmembrane region" description="Helical" evidence="1">
    <location>
        <begin position="262"/>
        <end position="281"/>
    </location>
</feature>
<keyword evidence="3" id="KW-0808">Transferase</keyword>
<dbReference type="Pfam" id="PF01757">
    <property type="entry name" value="Acyl_transf_3"/>
    <property type="match status" value="1"/>
</dbReference>
<keyword evidence="3" id="KW-0012">Acyltransferase</keyword>
<evidence type="ECO:0000256" key="1">
    <source>
        <dbReference type="SAM" id="Phobius"/>
    </source>
</evidence>
<comment type="caution">
    <text evidence="3">The sequence shown here is derived from an EMBL/GenBank/DDBJ whole genome shotgun (WGS) entry which is preliminary data.</text>
</comment>
<dbReference type="GO" id="GO:0016020">
    <property type="term" value="C:membrane"/>
    <property type="evidence" value="ECO:0007669"/>
    <property type="project" value="TreeGrafter"/>
</dbReference>
<evidence type="ECO:0000259" key="2">
    <source>
        <dbReference type="Pfam" id="PF01757"/>
    </source>
</evidence>
<dbReference type="EMBL" id="JALAZD010000001">
    <property type="protein sequence ID" value="MCI0125835.1"/>
    <property type="molecule type" value="Genomic_DNA"/>
</dbReference>
<feature type="transmembrane region" description="Helical" evidence="1">
    <location>
        <begin position="221"/>
        <end position="250"/>
    </location>
</feature>
<keyword evidence="1" id="KW-1133">Transmembrane helix</keyword>
<dbReference type="InterPro" id="IPR002656">
    <property type="entry name" value="Acyl_transf_3_dom"/>
</dbReference>
<protein>
    <submittedName>
        <fullName evidence="3">Acyltransferase</fullName>
    </submittedName>
</protein>
<dbReference type="AlphaFoldDB" id="A0AA41QJ23"/>
<name>A0AA41QJ23_9HYPH</name>
<evidence type="ECO:0000313" key="4">
    <source>
        <dbReference type="Proteomes" id="UP001156140"/>
    </source>
</evidence>
<feature type="transmembrane region" description="Helical" evidence="1">
    <location>
        <begin position="44"/>
        <end position="65"/>
    </location>
</feature>
<keyword evidence="1" id="KW-0472">Membrane</keyword>
<gene>
    <name evidence="3" type="ORF">ML536_03230</name>
</gene>
<feature type="transmembrane region" description="Helical" evidence="1">
    <location>
        <begin position="86"/>
        <end position="106"/>
    </location>
</feature>
<dbReference type="Proteomes" id="UP001156140">
    <property type="component" value="Unassembled WGS sequence"/>
</dbReference>
<dbReference type="PANTHER" id="PTHR23028">
    <property type="entry name" value="ACETYLTRANSFERASE"/>
    <property type="match status" value="1"/>
</dbReference>
<evidence type="ECO:0000313" key="3">
    <source>
        <dbReference type="EMBL" id="MCI0125835.1"/>
    </source>
</evidence>
<sequence>MPEPSARIDGLEALRAVAAFLVVFDHTLLMLIDNGQLPEALASLAYQLGSVGVAIFFALSGYVMSLTASTGQGGTRAAGRFLLRRLTRIAPLYWLVTLIYVLRLAIDGRPPSPEALLQSLLFVPHLDAAGQLRPVLGVGWTLDVEMYFYLAFAAVLLLPSALRLGGICAIFLTTGATTFLSGATIADFFINPLLALFPIGMLSHVLVEKGRGRTILFLCPVFSLCLLLSGIPPATCLSLAIAPLLVLTAVHFPRLTGPAARAILLLGQASFSIYLTHGFVLGPLGRVLENLSLVPPLAVLLAFLLTAFAGVTVHLLIERPMLAAIRTRLGKPRKMEGALAAR</sequence>
<proteinExistence type="predicted"/>